<keyword evidence="10" id="KW-1185">Reference proteome</keyword>
<evidence type="ECO:0000256" key="7">
    <source>
        <dbReference type="ARBA" id="ARBA00023136"/>
    </source>
</evidence>
<protein>
    <recommendedName>
        <fullName evidence="8">Probable membrane transporter protein</fullName>
    </recommendedName>
</protein>
<gene>
    <name evidence="9" type="ORF">DYU11_05920</name>
</gene>
<keyword evidence="3" id="KW-0813">Transport</keyword>
<feature type="transmembrane region" description="Helical" evidence="8">
    <location>
        <begin position="101"/>
        <end position="119"/>
    </location>
</feature>
<feature type="transmembrane region" description="Helical" evidence="8">
    <location>
        <begin position="69"/>
        <end position="89"/>
    </location>
</feature>
<reference evidence="9 10" key="1">
    <citation type="submission" date="2018-08" db="EMBL/GenBank/DDBJ databases">
        <title>Fibrisoma montanum sp. nov., isolated from Danxia mountain soil.</title>
        <authorList>
            <person name="Huang Y."/>
        </authorList>
    </citation>
    <scope>NUCLEOTIDE SEQUENCE [LARGE SCALE GENOMIC DNA]</scope>
    <source>
        <strain evidence="9 10">HYT19</strain>
    </source>
</reference>
<dbReference type="GO" id="GO:0005886">
    <property type="term" value="C:plasma membrane"/>
    <property type="evidence" value="ECO:0007669"/>
    <property type="project" value="UniProtKB-SubCell"/>
</dbReference>
<feature type="transmembrane region" description="Helical" evidence="8">
    <location>
        <begin position="232"/>
        <end position="250"/>
    </location>
</feature>
<feature type="transmembrane region" description="Helical" evidence="8">
    <location>
        <begin position="140"/>
        <end position="170"/>
    </location>
</feature>
<feature type="transmembrane region" description="Helical" evidence="8">
    <location>
        <begin position="7"/>
        <end position="29"/>
    </location>
</feature>
<keyword evidence="5 8" id="KW-0812">Transmembrane</keyword>
<sequence length="257" mass="27669">MEYSTPLTLCGFSFLAGFIDAIIGGGGLIQTPAMLFTLPSYPVPTLIGTTKIPSLAGSLMGATQYSRRVAVAGRFVGPAMAIAFSMSWLGSWTLTRVPNSFMKPLALVILTAVFFYTLSRKNFGQANQRTVSAGQQRTRMWLMGALVGFYDGFFGPGTGSFLVLGFIALIGFDFLKASAHAKWINASTNLASVLFFVNKGTMLYALALPMAVANLSGAFLGARLAILKGNQFIRVFFLLIIALTILRFGYDIFVSMA</sequence>
<dbReference type="RefSeq" id="WP_119666745.1">
    <property type="nucleotide sequence ID" value="NZ_QXED01000002.1"/>
</dbReference>
<evidence type="ECO:0000256" key="1">
    <source>
        <dbReference type="ARBA" id="ARBA00004651"/>
    </source>
</evidence>
<evidence type="ECO:0000256" key="3">
    <source>
        <dbReference type="ARBA" id="ARBA00022448"/>
    </source>
</evidence>
<dbReference type="Pfam" id="PF01925">
    <property type="entry name" value="TauE"/>
    <property type="match status" value="1"/>
</dbReference>
<dbReference type="Proteomes" id="UP000283523">
    <property type="component" value="Unassembled WGS sequence"/>
</dbReference>
<comment type="caution">
    <text evidence="9">The sequence shown here is derived from an EMBL/GenBank/DDBJ whole genome shotgun (WGS) entry which is preliminary data.</text>
</comment>
<accession>A0A418MDK8</accession>
<dbReference type="OrthoDB" id="554695at2"/>
<dbReference type="EMBL" id="QXED01000002">
    <property type="protein sequence ID" value="RIV24855.1"/>
    <property type="molecule type" value="Genomic_DNA"/>
</dbReference>
<evidence type="ECO:0000256" key="2">
    <source>
        <dbReference type="ARBA" id="ARBA00009142"/>
    </source>
</evidence>
<keyword evidence="7 8" id="KW-0472">Membrane</keyword>
<evidence type="ECO:0000256" key="4">
    <source>
        <dbReference type="ARBA" id="ARBA00022475"/>
    </source>
</evidence>
<dbReference type="PANTHER" id="PTHR30269">
    <property type="entry name" value="TRANSMEMBRANE PROTEIN YFCA"/>
    <property type="match status" value="1"/>
</dbReference>
<dbReference type="InterPro" id="IPR052017">
    <property type="entry name" value="TSUP"/>
</dbReference>
<evidence type="ECO:0000256" key="5">
    <source>
        <dbReference type="ARBA" id="ARBA00022692"/>
    </source>
</evidence>
<comment type="similarity">
    <text evidence="2 8">Belongs to the 4-toluene sulfonate uptake permease (TSUP) (TC 2.A.102) family.</text>
</comment>
<evidence type="ECO:0000256" key="6">
    <source>
        <dbReference type="ARBA" id="ARBA00022989"/>
    </source>
</evidence>
<dbReference type="PANTHER" id="PTHR30269:SF0">
    <property type="entry name" value="MEMBRANE TRANSPORTER PROTEIN YFCA-RELATED"/>
    <property type="match status" value="1"/>
</dbReference>
<proteinExistence type="inferred from homology"/>
<organism evidence="9 10">
    <name type="scientific">Fibrisoma montanum</name>
    <dbReference type="NCBI Taxonomy" id="2305895"/>
    <lineage>
        <taxon>Bacteria</taxon>
        <taxon>Pseudomonadati</taxon>
        <taxon>Bacteroidota</taxon>
        <taxon>Cytophagia</taxon>
        <taxon>Cytophagales</taxon>
        <taxon>Spirosomataceae</taxon>
        <taxon>Fibrisoma</taxon>
    </lineage>
</organism>
<keyword evidence="6 8" id="KW-1133">Transmembrane helix</keyword>
<evidence type="ECO:0000313" key="10">
    <source>
        <dbReference type="Proteomes" id="UP000283523"/>
    </source>
</evidence>
<dbReference type="AlphaFoldDB" id="A0A418MDK8"/>
<feature type="transmembrane region" description="Helical" evidence="8">
    <location>
        <begin position="202"/>
        <end position="220"/>
    </location>
</feature>
<keyword evidence="4 8" id="KW-1003">Cell membrane</keyword>
<dbReference type="InterPro" id="IPR002781">
    <property type="entry name" value="TM_pro_TauE-like"/>
</dbReference>
<evidence type="ECO:0000313" key="9">
    <source>
        <dbReference type="EMBL" id="RIV24855.1"/>
    </source>
</evidence>
<name>A0A418MDK8_9BACT</name>
<evidence type="ECO:0000256" key="8">
    <source>
        <dbReference type="RuleBase" id="RU363041"/>
    </source>
</evidence>
<comment type="subcellular location">
    <subcellularLocation>
        <location evidence="1 8">Cell membrane</location>
        <topology evidence="1 8">Multi-pass membrane protein</topology>
    </subcellularLocation>
</comment>
<feature type="transmembrane region" description="Helical" evidence="8">
    <location>
        <begin position="41"/>
        <end position="62"/>
    </location>
</feature>